<evidence type="ECO:0000256" key="2">
    <source>
        <dbReference type="ARBA" id="ARBA00022448"/>
    </source>
</evidence>
<evidence type="ECO:0000259" key="10">
    <source>
        <dbReference type="PROSITE" id="PS50893"/>
    </source>
</evidence>
<keyword evidence="8" id="KW-0406">Ion transport</keyword>
<protein>
    <submittedName>
        <fullName evidence="11">Iron complex transport system ATP-binding protein</fullName>
    </submittedName>
</protein>
<organism evidence="11 12">
    <name type="scientific">Weissella bombi</name>
    <dbReference type="NCBI Taxonomy" id="1505725"/>
    <lineage>
        <taxon>Bacteria</taxon>
        <taxon>Bacillati</taxon>
        <taxon>Bacillota</taxon>
        <taxon>Bacilli</taxon>
        <taxon>Lactobacillales</taxon>
        <taxon>Lactobacillaceae</taxon>
        <taxon>Weissella</taxon>
    </lineage>
</organism>
<sequence>MLDINHLSFNRDNHQLFDDLSVQLPDHQITALIGPNGVGKSTLIQLLTGELLPTTGTIQNRPQRIALLSQHNQLFEPLTVRELLTLADDKLDQEVIKTLQLDTLLDKEMPALSGGQQQLAWLGFVLQQQPDLLILDEPTTFLDLHFQELFLKTLQQLQEKRQTTVLMVLHDLNQAFRYSQHIWLLQPTGELVSAPAVQMHNQVDLLSNAFNTPLQLIQTADQVILQPK</sequence>
<dbReference type="PANTHER" id="PTHR42771:SF2">
    <property type="entry name" value="IRON(3+)-HYDROXAMATE IMPORT ATP-BINDING PROTEIN FHUC"/>
    <property type="match status" value="1"/>
</dbReference>
<comment type="subcellular location">
    <subcellularLocation>
        <location evidence="1">Cell membrane</location>
        <topology evidence="1">Peripheral membrane protein</topology>
    </subcellularLocation>
</comment>
<keyword evidence="4" id="KW-0410">Iron transport</keyword>
<dbReference type="GO" id="GO:0005524">
    <property type="term" value="F:ATP binding"/>
    <property type="evidence" value="ECO:0007669"/>
    <property type="project" value="UniProtKB-KW"/>
</dbReference>
<reference evidence="12" key="1">
    <citation type="submission" date="2016-08" db="EMBL/GenBank/DDBJ databases">
        <authorList>
            <person name="Varghese N."/>
            <person name="Submissions Spin"/>
        </authorList>
    </citation>
    <scope>NUCLEOTIDE SEQUENCE [LARGE SCALE GENOMIC DNA]</scope>
    <source>
        <strain evidence="12">R-53094</strain>
    </source>
</reference>
<proteinExistence type="predicted"/>
<dbReference type="STRING" id="1505725.GA0061074_10230"/>
<feature type="domain" description="ABC transporter" evidence="10">
    <location>
        <begin position="2"/>
        <end position="212"/>
    </location>
</feature>
<dbReference type="InterPro" id="IPR027417">
    <property type="entry name" value="P-loop_NTPase"/>
</dbReference>
<evidence type="ECO:0000256" key="9">
    <source>
        <dbReference type="ARBA" id="ARBA00023136"/>
    </source>
</evidence>
<evidence type="ECO:0000256" key="4">
    <source>
        <dbReference type="ARBA" id="ARBA00022496"/>
    </source>
</evidence>
<dbReference type="GO" id="GO:0006826">
    <property type="term" value="P:iron ion transport"/>
    <property type="evidence" value="ECO:0007669"/>
    <property type="project" value="UniProtKB-KW"/>
</dbReference>
<name>A0A1C3ZIQ1_9LACO</name>
<dbReference type="AlphaFoldDB" id="A0A1C3ZIQ1"/>
<evidence type="ECO:0000313" key="11">
    <source>
        <dbReference type="EMBL" id="SCB82231.1"/>
    </source>
</evidence>
<dbReference type="PANTHER" id="PTHR42771">
    <property type="entry name" value="IRON(3+)-HYDROXAMATE IMPORT ATP-BINDING PROTEIN FHUC"/>
    <property type="match status" value="1"/>
</dbReference>
<dbReference type="InterPro" id="IPR051535">
    <property type="entry name" value="Siderophore_ABC-ATPase"/>
</dbReference>
<dbReference type="Proteomes" id="UP000199268">
    <property type="component" value="Unassembled WGS sequence"/>
</dbReference>
<keyword evidence="7" id="KW-0408">Iron</keyword>
<evidence type="ECO:0000256" key="8">
    <source>
        <dbReference type="ARBA" id="ARBA00023065"/>
    </source>
</evidence>
<dbReference type="InterPro" id="IPR003439">
    <property type="entry name" value="ABC_transporter-like_ATP-bd"/>
</dbReference>
<keyword evidence="5" id="KW-0547">Nucleotide-binding</keyword>
<dbReference type="Pfam" id="PF00005">
    <property type="entry name" value="ABC_tran"/>
    <property type="match status" value="1"/>
</dbReference>
<evidence type="ECO:0000256" key="3">
    <source>
        <dbReference type="ARBA" id="ARBA00022475"/>
    </source>
</evidence>
<evidence type="ECO:0000256" key="6">
    <source>
        <dbReference type="ARBA" id="ARBA00022840"/>
    </source>
</evidence>
<dbReference type="PROSITE" id="PS50893">
    <property type="entry name" value="ABC_TRANSPORTER_2"/>
    <property type="match status" value="1"/>
</dbReference>
<dbReference type="SMART" id="SM00382">
    <property type="entry name" value="AAA"/>
    <property type="match status" value="1"/>
</dbReference>
<dbReference type="CDD" id="cd03214">
    <property type="entry name" value="ABC_Iron-Siderophores_B12_Hemin"/>
    <property type="match status" value="1"/>
</dbReference>
<accession>A0A1C3ZIQ1</accession>
<gene>
    <name evidence="11" type="ORF">GA0061074_10230</name>
</gene>
<dbReference type="RefSeq" id="WP_092461497.1">
    <property type="nucleotide sequence ID" value="NZ_BJEE01000001.1"/>
</dbReference>
<dbReference type="Gene3D" id="3.40.50.300">
    <property type="entry name" value="P-loop containing nucleotide triphosphate hydrolases"/>
    <property type="match status" value="1"/>
</dbReference>
<evidence type="ECO:0000313" key="12">
    <source>
        <dbReference type="Proteomes" id="UP000199268"/>
    </source>
</evidence>
<keyword evidence="3" id="KW-1003">Cell membrane</keyword>
<dbReference type="OrthoDB" id="9787851at2"/>
<keyword evidence="12" id="KW-1185">Reference proteome</keyword>
<keyword evidence="9" id="KW-0472">Membrane</keyword>
<keyword evidence="6 11" id="KW-0067">ATP-binding</keyword>
<keyword evidence="2" id="KW-0813">Transport</keyword>
<evidence type="ECO:0000256" key="1">
    <source>
        <dbReference type="ARBA" id="ARBA00004202"/>
    </source>
</evidence>
<dbReference type="EMBL" id="FMAO01000002">
    <property type="protein sequence ID" value="SCB82231.1"/>
    <property type="molecule type" value="Genomic_DNA"/>
</dbReference>
<evidence type="ECO:0000256" key="7">
    <source>
        <dbReference type="ARBA" id="ARBA00023004"/>
    </source>
</evidence>
<evidence type="ECO:0000256" key="5">
    <source>
        <dbReference type="ARBA" id="ARBA00022741"/>
    </source>
</evidence>
<dbReference type="GO" id="GO:0005886">
    <property type="term" value="C:plasma membrane"/>
    <property type="evidence" value="ECO:0007669"/>
    <property type="project" value="UniProtKB-SubCell"/>
</dbReference>
<dbReference type="GO" id="GO:0016887">
    <property type="term" value="F:ATP hydrolysis activity"/>
    <property type="evidence" value="ECO:0007669"/>
    <property type="project" value="InterPro"/>
</dbReference>
<dbReference type="SUPFAM" id="SSF52540">
    <property type="entry name" value="P-loop containing nucleoside triphosphate hydrolases"/>
    <property type="match status" value="1"/>
</dbReference>
<dbReference type="InterPro" id="IPR003593">
    <property type="entry name" value="AAA+_ATPase"/>
</dbReference>